<gene>
    <name evidence="5" type="ORF">EBN03_03165</name>
</gene>
<dbReference type="InterPro" id="IPR006094">
    <property type="entry name" value="Oxid_FAD_bind_N"/>
</dbReference>
<keyword evidence="2" id="KW-0274">FAD</keyword>
<dbReference type="OrthoDB" id="9800184at2"/>
<dbReference type="Proteomes" id="UP000279275">
    <property type="component" value="Unassembled WGS sequence"/>
</dbReference>
<dbReference type="PANTHER" id="PTHR43762:SF1">
    <property type="entry name" value="D-ARABINONO-1,4-LACTONE OXIDASE"/>
    <property type="match status" value="1"/>
</dbReference>
<protein>
    <submittedName>
        <fullName evidence="5">FAD-binding protein</fullName>
    </submittedName>
</protein>
<reference evidence="5 6" key="1">
    <citation type="submission" date="2018-10" db="EMBL/GenBank/DDBJ databases">
        <title>Isolation from cow dung.</title>
        <authorList>
            <person name="Ling L."/>
        </authorList>
    </citation>
    <scope>NUCLEOTIDE SEQUENCE [LARGE SCALE GENOMIC DNA]</scope>
    <source>
        <strain evidence="5 6">NEAU-LL90</strain>
    </source>
</reference>
<dbReference type="GO" id="GO:0080049">
    <property type="term" value="F:L-gulono-1,4-lactone dehydrogenase activity"/>
    <property type="evidence" value="ECO:0007669"/>
    <property type="project" value="TreeGrafter"/>
</dbReference>
<evidence type="ECO:0000256" key="1">
    <source>
        <dbReference type="ARBA" id="ARBA00022630"/>
    </source>
</evidence>
<comment type="caution">
    <text evidence="5">The sequence shown here is derived from an EMBL/GenBank/DDBJ whole genome shotgun (WGS) entry which is preliminary data.</text>
</comment>
<dbReference type="GO" id="GO:0071949">
    <property type="term" value="F:FAD binding"/>
    <property type="evidence" value="ECO:0007669"/>
    <property type="project" value="InterPro"/>
</dbReference>
<dbReference type="AlphaFoldDB" id="A0A3M2LCM4"/>
<organism evidence="5 6">
    <name type="scientific">Nocardia stercoris</name>
    <dbReference type="NCBI Taxonomy" id="2483361"/>
    <lineage>
        <taxon>Bacteria</taxon>
        <taxon>Bacillati</taxon>
        <taxon>Actinomycetota</taxon>
        <taxon>Actinomycetes</taxon>
        <taxon>Mycobacteriales</taxon>
        <taxon>Nocardiaceae</taxon>
        <taxon>Nocardia</taxon>
    </lineage>
</organism>
<dbReference type="InterPro" id="IPR007173">
    <property type="entry name" value="ALO_C"/>
</dbReference>
<dbReference type="GO" id="GO:0016020">
    <property type="term" value="C:membrane"/>
    <property type="evidence" value="ECO:0007669"/>
    <property type="project" value="InterPro"/>
</dbReference>
<feature type="domain" description="FAD-binding PCMH-type" evidence="4">
    <location>
        <begin position="12"/>
        <end position="182"/>
    </location>
</feature>
<keyword evidence="6" id="KW-1185">Reference proteome</keyword>
<dbReference type="InterPro" id="IPR016169">
    <property type="entry name" value="FAD-bd_PCMH_sub2"/>
</dbReference>
<keyword evidence="1" id="KW-0285">Flavoprotein</keyword>
<evidence type="ECO:0000256" key="3">
    <source>
        <dbReference type="ARBA" id="ARBA00023002"/>
    </source>
</evidence>
<dbReference type="Gene3D" id="3.30.70.2520">
    <property type="match status" value="1"/>
</dbReference>
<dbReference type="Gene3D" id="3.30.465.10">
    <property type="match status" value="1"/>
</dbReference>
<dbReference type="SUPFAM" id="SSF56176">
    <property type="entry name" value="FAD-binding/transporter-associated domain-like"/>
    <property type="match status" value="1"/>
</dbReference>
<evidence type="ECO:0000259" key="4">
    <source>
        <dbReference type="PROSITE" id="PS51387"/>
    </source>
</evidence>
<dbReference type="InterPro" id="IPR016171">
    <property type="entry name" value="Vanillyl_alc_oxidase_C-sub2"/>
</dbReference>
<dbReference type="SUPFAM" id="SSF55103">
    <property type="entry name" value="FAD-linked oxidases, C-terminal domain"/>
    <property type="match status" value="1"/>
</dbReference>
<dbReference type="Pfam" id="PF01565">
    <property type="entry name" value="FAD_binding_4"/>
    <property type="match status" value="1"/>
</dbReference>
<dbReference type="InterPro" id="IPR016166">
    <property type="entry name" value="FAD-bd_PCMH"/>
</dbReference>
<keyword evidence="3" id="KW-0560">Oxidoreductase</keyword>
<dbReference type="InterPro" id="IPR016164">
    <property type="entry name" value="FAD-linked_Oxase-like_C"/>
</dbReference>
<dbReference type="Gene3D" id="1.10.45.10">
    <property type="entry name" value="Vanillyl-alcohol Oxidase, Chain A, domain 4"/>
    <property type="match status" value="1"/>
</dbReference>
<sequence>MTNSWVNWAGDQRCAPTTIAAPRSLDELAGLLKKADETDATVRVVGAGHSFTDTVLTDGTLLSLENMSRIVSTDAATGLVRVEAGATLAAVSAGTHAVGLAFPNLGDIDVQSVAGAQATGTHGTGATLPNLSAAVHSVEVMRADGTTVEVNAENDPDAWRAARVSVGALGVITAVTLQMVPSFVLEAVERPVHIDEVLGDLDGYVDGNDHFEFFLFPHSPMAMTKRNNRVDLPEVPRSATMTYLEDILLANTAFDAMARAGRRYPALIPWVHRTAARAGSYRRVVDRSYRVFASPRTIRFTEMEYALPREHSVEAVREIARISRTFDTPMPMEVRWVAGDDAFLSPAGGRDTCYVAVHQYQGMEYEPYFRACEAVFDSFGGRPHWGKRHFQTAETLRPKYPEWDRFQEVRRRFDPAGRFANPYVDRVLGPLS</sequence>
<dbReference type="EMBL" id="RFFH01000001">
    <property type="protein sequence ID" value="RMI35299.1"/>
    <property type="molecule type" value="Genomic_DNA"/>
</dbReference>
<dbReference type="PROSITE" id="PS51387">
    <property type="entry name" value="FAD_PCMH"/>
    <property type="match status" value="1"/>
</dbReference>
<proteinExistence type="predicted"/>
<dbReference type="RefSeq" id="WP_122186273.1">
    <property type="nucleotide sequence ID" value="NZ_RFFH01000001.1"/>
</dbReference>
<dbReference type="InterPro" id="IPR010031">
    <property type="entry name" value="FAD_lactone_oxidase-like"/>
</dbReference>
<dbReference type="Gene3D" id="3.30.43.10">
    <property type="entry name" value="Uridine Diphospho-n-acetylenolpyruvylglucosamine Reductase, domain 2"/>
    <property type="match status" value="1"/>
</dbReference>
<dbReference type="InterPro" id="IPR016167">
    <property type="entry name" value="FAD-bd_PCMH_sub1"/>
</dbReference>
<evidence type="ECO:0000313" key="6">
    <source>
        <dbReference type="Proteomes" id="UP000279275"/>
    </source>
</evidence>
<dbReference type="NCBIfam" id="TIGR01679">
    <property type="entry name" value="bact_FAD_ox"/>
    <property type="match status" value="1"/>
</dbReference>
<accession>A0A3M2LCM4</accession>
<dbReference type="GO" id="GO:0003885">
    <property type="term" value="F:D-arabinono-1,4-lactone oxidase activity"/>
    <property type="evidence" value="ECO:0007669"/>
    <property type="project" value="InterPro"/>
</dbReference>
<dbReference type="PANTHER" id="PTHR43762">
    <property type="entry name" value="L-GULONOLACTONE OXIDASE"/>
    <property type="match status" value="1"/>
</dbReference>
<evidence type="ECO:0000313" key="5">
    <source>
        <dbReference type="EMBL" id="RMI35299.1"/>
    </source>
</evidence>
<evidence type="ECO:0000256" key="2">
    <source>
        <dbReference type="ARBA" id="ARBA00022827"/>
    </source>
</evidence>
<dbReference type="InterPro" id="IPR036318">
    <property type="entry name" value="FAD-bd_PCMH-like_sf"/>
</dbReference>
<name>A0A3M2LCM4_9NOCA</name>
<dbReference type="Pfam" id="PF04030">
    <property type="entry name" value="ALO"/>
    <property type="match status" value="1"/>
</dbReference>
<dbReference type="PIRSF" id="PIRSF000136">
    <property type="entry name" value="LGO_GLO"/>
    <property type="match status" value="1"/>
</dbReference>